<feature type="compositionally biased region" description="Basic and acidic residues" evidence="5">
    <location>
        <begin position="366"/>
        <end position="382"/>
    </location>
</feature>
<reference evidence="8" key="2">
    <citation type="submission" date="2020-01" db="EMBL/GenBank/DDBJ databases">
        <authorList>
            <person name="Korhonen P.K.K."/>
            <person name="Guangxu M.G."/>
            <person name="Wang T.W."/>
            <person name="Stroehlein A.J.S."/>
            <person name="Young N.D."/>
            <person name="Ang C.-S.A."/>
            <person name="Fernando D.W.F."/>
            <person name="Lu H.L."/>
            <person name="Taylor S.T."/>
            <person name="Ehtesham M.E.M."/>
            <person name="Najaraj S.H.N."/>
            <person name="Harsha G.H.G."/>
            <person name="Madugundu A.M."/>
            <person name="Renuse S.R."/>
            <person name="Holt D.H."/>
            <person name="Pandey A.P."/>
            <person name="Papenfuss A.P."/>
            <person name="Gasser R.B.G."/>
            <person name="Fischer K.F."/>
        </authorList>
    </citation>
    <scope>NUCLEOTIDE SEQUENCE</scope>
    <source>
        <strain evidence="8">SSS_KF_BRIS2020</strain>
    </source>
</reference>
<dbReference type="GO" id="GO:0005634">
    <property type="term" value="C:nucleus"/>
    <property type="evidence" value="ECO:0007669"/>
    <property type="project" value="UniProtKB-SubCell"/>
</dbReference>
<feature type="region of interest" description="Disordered" evidence="5">
    <location>
        <begin position="185"/>
        <end position="217"/>
    </location>
</feature>
<keyword evidence="3" id="KW-0677">Repeat</keyword>
<feature type="domain" description="Protein RED C-terminal" evidence="6">
    <location>
        <begin position="431"/>
        <end position="535"/>
    </location>
</feature>
<evidence type="ECO:0000259" key="6">
    <source>
        <dbReference type="Pfam" id="PF07807"/>
    </source>
</evidence>
<evidence type="ECO:0000313" key="10">
    <source>
        <dbReference type="Proteomes" id="UP000070412"/>
    </source>
</evidence>
<dbReference type="InterPro" id="IPR012492">
    <property type="entry name" value="RED_C"/>
</dbReference>
<name>A0A834VG50_SARSC</name>
<evidence type="ECO:0000256" key="2">
    <source>
        <dbReference type="ARBA" id="ARBA00006660"/>
    </source>
</evidence>
<evidence type="ECO:0000256" key="4">
    <source>
        <dbReference type="ARBA" id="ARBA00023242"/>
    </source>
</evidence>
<dbReference type="Proteomes" id="UP000070412">
    <property type="component" value="Unassembled WGS sequence"/>
</dbReference>
<evidence type="ECO:0000313" key="8">
    <source>
        <dbReference type="EMBL" id="KAF7492328.1"/>
    </source>
</evidence>
<comment type="similarity">
    <text evidence="2">Belongs to the RED family.</text>
</comment>
<proteinExistence type="inferred from homology"/>
<dbReference type="OMA" id="WQQTNGY"/>
<dbReference type="PANTHER" id="PTHR12765">
    <property type="entry name" value="RED PROTEIN IK FACTOR CYTOKINE IK"/>
    <property type="match status" value="1"/>
</dbReference>
<gene>
    <name evidence="8" type="ORF">SSS_6589</name>
</gene>
<feature type="region of interest" description="Disordered" evidence="5">
    <location>
        <begin position="1"/>
        <end position="76"/>
    </location>
</feature>
<keyword evidence="4" id="KW-0539">Nucleus</keyword>
<feature type="region of interest" description="Disordered" evidence="5">
    <location>
        <begin position="360"/>
        <end position="382"/>
    </location>
</feature>
<evidence type="ECO:0000313" key="9">
    <source>
        <dbReference type="EnsemblMetazoa" id="KAF7492328.1"/>
    </source>
</evidence>
<dbReference type="InterPro" id="IPR012916">
    <property type="entry name" value="RED_N"/>
</dbReference>
<protein>
    <submittedName>
        <fullName evidence="8">Protein Red</fullName>
    </submittedName>
</protein>
<reference evidence="9" key="3">
    <citation type="submission" date="2022-06" db="UniProtKB">
        <authorList>
            <consortium name="EnsemblMetazoa"/>
        </authorList>
    </citation>
    <scope>IDENTIFICATION</scope>
</reference>
<comment type="subcellular location">
    <subcellularLocation>
        <location evidence="1">Nucleus</location>
    </subcellularLocation>
</comment>
<sequence>MSNEPFSNPLAPPSGSALSKQFKDTLATEKSQPLTNDDFRKLMMTPRTVMHNKSNASSSSVHGSVRGKHKTKAESNDNFKKKRKINEIIRKHDGDILNELNKKYRDRAKERRDGIAMDPNKGSELFSNTAYHAVGPDNFEIDAAERRRQMIQESKYLGGDMEHTHLVKGLDYALLQKIRAEIQSNEDNEDISEEQITKAKDDNDAEEEEMLDKNQTNEETFNDRYAIKSKKADIILKTIFNRNLPERNELFIPGRLAYQYDLTNEFPENEAPTTIIRSKAECPSLDVYNPASTNEIILNKLIQIWSHIRQSADKRQKKKFESHRNAKLISEKSQEVVASRKEDNIYEDIGDYVPEIRSTNYKSNKSQKEKQKSYFGDDKSQDDVQDDSFAKVIKQAASVIGEMAANNSSQKSMASLSKITKPDRNLEPESYAECYPGAPENDDAIVDSDDEIYMEKTDIKKPQATRWDFDNAEEYAEYMSSMEVVPKAAYLYGLKTIDGRKTKRSQTKKDEKAKLDREFQQINALINKKKQQGEKIGMSFLSK</sequence>
<reference evidence="10" key="1">
    <citation type="journal article" date="2020" name="PLoS Negl. Trop. Dis.">
        <title>High-quality nuclear genome for Sarcoptes scabiei-A critical resource for a neglected parasite.</title>
        <authorList>
            <person name="Korhonen P.K."/>
            <person name="Gasser R.B."/>
            <person name="Ma G."/>
            <person name="Wang T."/>
            <person name="Stroehlein A.J."/>
            <person name="Young N.D."/>
            <person name="Ang C.S."/>
            <person name="Fernando D.D."/>
            <person name="Lu H.C."/>
            <person name="Taylor S."/>
            <person name="Reynolds S.L."/>
            <person name="Mofiz E."/>
            <person name="Najaraj S.H."/>
            <person name="Gowda H."/>
            <person name="Madugundu A."/>
            <person name="Renuse S."/>
            <person name="Holt D."/>
            <person name="Pandey A."/>
            <person name="Papenfuss A.T."/>
            <person name="Fischer K."/>
        </authorList>
    </citation>
    <scope>NUCLEOTIDE SEQUENCE [LARGE SCALE GENOMIC DNA]</scope>
</reference>
<dbReference type="EnsemblMetazoa" id="SSS_6589s_mrna">
    <property type="protein sequence ID" value="KAF7492328.1"/>
    <property type="gene ID" value="SSS_6589"/>
</dbReference>
<keyword evidence="10" id="KW-1185">Reference proteome</keyword>
<evidence type="ECO:0000256" key="1">
    <source>
        <dbReference type="ARBA" id="ARBA00004123"/>
    </source>
</evidence>
<dbReference type="AlphaFoldDB" id="A0A834VG50"/>
<dbReference type="EMBL" id="WVUK01000056">
    <property type="protein sequence ID" value="KAF7492328.1"/>
    <property type="molecule type" value="Genomic_DNA"/>
</dbReference>
<dbReference type="Pfam" id="PF07808">
    <property type="entry name" value="RED_N"/>
    <property type="match status" value="1"/>
</dbReference>
<accession>A0A834VG50</accession>
<evidence type="ECO:0000256" key="5">
    <source>
        <dbReference type="SAM" id="MobiDB-lite"/>
    </source>
</evidence>
<dbReference type="InterPro" id="IPR039896">
    <property type="entry name" value="Red-like"/>
</dbReference>
<evidence type="ECO:0000259" key="7">
    <source>
        <dbReference type="Pfam" id="PF07808"/>
    </source>
</evidence>
<feature type="compositionally biased region" description="Low complexity" evidence="5">
    <location>
        <begin position="51"/>
        <end position="64"/>
    </location>
</feature>
<evidence type="ECO:0000256" key="3">
    <source>
        <dbReference type="ARBA" id="ARBA00022737"/>
    </source>
</evidence>
<feature type="domain" description="RED-like N-terminal" evidence="7">
    <location>
        <begin position="81"/>
        <end position="319"/>
    </location>
</feature>
<organism evidence="8">
    <name type="scientific">Sarcoptes scabiei</name>
    <name type="common">Itch mite</name>
    <name type="synonym">Acarus scabiei</name>
    <dbReference type="NCBI Taxonomy" id="52283"/>
    <lineage>
        <taxon>Eukaryota</taxon>
        <taxon>Metazoa</taxon>
        <taxon>Ecdysozoa</taxon>
        <taxon>Arthropoda</taxon>
        <taxon>Chelicerata</taxon>
        <taxon>Arachnida</taxon>
        <taxon>Acari</taxon>
        <taxon>Acariformes</taxon>
        <taxon>Sarcoptiformes</taxon>
        <taxon>Astigmata</taxon>
        <taxon>Psoroptidia</taxon>
        <taxon>Sarcoptoidea</taxon>
        <taxon>Sarcoptidae</taxon>
        <taxon>Sarcoptinae</taxon>
        <taxon>Sarcoptes</taxon>
    </lineage>
</organism>
<dbReference type="OrthoDB" id="6430656at2759"/>
<dbReference type="Pfam" id="PF07807">
    <property type="entry name" value="RED_C"/>
    <property type="match status" value="1"/>
</dbReference>